<evidence type="ECO:0000256" key="3">
    <source>
        <dbReference type="ARBA" id="ARBA00022806"/>
    </source>
</evidence>
<dbReference type="InterPro" id="IPR011545">
    <property type="entry name" value="DEAD/DEAH_box_helicase_dom"/>
</dbReference>
<dbReference type="RefSeq" id="WP_187534927.1">
    <property type="nucleotide sequence ID" value="NZ_CBCSHU010000022.1"/>
</dbReference>
<evidence type="ECO:0000259" key="10">
    <source>
        <dbReference type="PROSITE" id="PS51195"/>
    </source>
</evidence>
<feature type="domain" description="DEAD-box RNA helicase Q" evidence="10">
    <location>
        <begin position="1"/>
        <end position="29"/>
    </location>
</feature>
<protein>
    <submittedName>
        <fullName evidence="11">DEAD/DEAH box helicase</fullName>
    </submittedName>
</protein>
<dbReference type="GO" id="GO:0016787">
    <property type="term" value="F:hydrolase activity"/>
    <property type="evidence" value="ECO:0007669"/>
    <property type="project" value="UniProtKB-KW"/>
</dbReference>
<keyword evidence="3 7" id="KW-0347">Helicase</keyword>
<dbReference type="PANTHER" id="PTHR47959:SF1">
    <property type="entry name" value="ATP-DEPENDENT RNA HELICASE DBPA"/>
    <property type="match status" value="1"/>
</dbReference>
<dbReference type="Pfam" id="PF00270">
    <property type="entry name" value="DEAD"/>
    <property type="match status" value="1"/>
</dbReference>
<dbReference type="PANTHER" id="PTHR47959">
    <property type="entry name" value="ATP-DEPENDENT RNA HELICASE RHLE-RELATED"/>
    <property type="match status" value="1"/>
</dbReference>
<dbReference type="InterPro" id="IPR001650">
    <property type="entry name" value="Helicase_C-like"/>
</dbReference>
<keyword evidence="4 7" id="KW-0067">ATP-binding</keyword>
<dbReference type="InterPro" id="IPR044742">
    <property type="entry name" value="DEAD/DEAH_RhlB"/>
</dbReference>
<dbReference type="GO" id="GO:0003676">
    <property type="term" value="F:nucleic acid binding"/>
    <property type="evidence" value="ECO:0007669"/>
    <property type="project" value="InterPro"/>
</dbReference>
<dbReference type="PROSITE" id="PS51194">
    <property type="entry name" value="HELICASE_CTER"/>
    <property type="match status" value="1"/>
</dbReference>
<feature type="domain" description="Helicase ATP-binding" evidence="8">
    <location>
        <begin position="32"/>
        <end position="202"/>
    </location>
</feature>
<dbReference type="PROSITE" id="PS51192">
    <property type="entry name" value="HELICASE_ATP_BIND_1"/>
    <property type="match status" value="1"/>
</dbReference>
<dbReference type="GO" id="GO:0003724">
    <property type="term" value="F:RNA helicase activity"/>
    <property type="evidence" value="ECO:0007669"/>
    <property type="project" value="InterPro"/>
</dbReference>
<dbReference type="CDD" id="cd18787">
    <property type="entry name" value="SF2_C_DEAD"/>
    <property type="match status" value="1"/>
</dbReference>
<sequence length="482" mass="54707">MTFERFNLNEKTIQALDKLGYTEPTDVQKEAILPILKGRDVLIKSQTGSGKTASFGIPIIDKTDWDIRTPQTIVLTPTRELALQVRDELSNIGRYHRLNVQAVYGKDSFKLQKRDLSQRTHIVVATPGRLYDHLTQDTIDVSKVKTLVIDEADEMLSMGFIEQIEDILSFMPERIQVILLSATFPEEIKKLSDEVLRGPIEINVVSTNNVGNRIIQESYRTTSEEKLALLHEVLIVKNPDHGIIFANTKEAVNNIEAYLSEFGVNIRKLHGDMDQKDRTQTIHDFKTGKFRFLVATDVASRGLDIHDVSIIINYDTPHHLETYTHRIGRTARLDKEGLAVSLLDDDDAYWIGSNGISEVYEITAMKKPSESLVEARQELFLKKQNRKQKPRETQEAVFKEDIMKLHIRGGKNNKIRPGDIVGVITSISGITFEDIGVIQVLEDSTYVDIHNGKGNTVLKYLQNHPIKGKQRRVGKAYNDVIR</sequence>
<dbReference type="InterPro" id="IPR050079">
    <property type="entry name" value="DEAD_box_RNA_helicase"/>
</dbReference>
<keyword evidence="12" id="KW-1185">Reference proteome</keyword>
<dbReference type="InterPro" id="IPR014001">
    <property type="entry name" value="Helicase_ATP-bd"/>
</dbReference>
<dbReference type="InterPro" id="IPR000629">
    <property type="entry name" value="RNA-helicase_DEAD-box_CS"/>
</dbReference>
<dbReference type="InterPro" id="IPR012677">
    <property type="entry name" value="Nucleotide-bd_a/b_plait_sf"/>
</dbReference>
<evidence type="ECO:0000313" key="11">
    <source>
        <dbReference type="EMBL" id="QNN61734.1"/>
    </source>
</evidence>
<keyword evidence="1 7" id="KW-0547">Nucleotide-binding</keyword>
<evidence type="ECO:0000256" key="6">
    <source>
        <dbReference type="PROSITE-ProRule" id="PRU00552"/>
    </source>
</evidence>
<name>A0A7G9S1K9_9FIRM</name>
<evidence type="ECO:0000259" key="8">
    <source>
        <dbReference type="PROSITE" id="PS51192"/>
    </source>
</evidence>
<organism evidence="11 12">
    <name type="scientific">Erysipelothrix inopinata</name>
    <dbReference type="NCBI Taxonomy" id="225084"/>
    <lineage>
        <taxon>Bacteria</taxon>
        <taxon>Bacillati</taxon>
        <taxon>Bacillota</taxon>
        <taxon>Erysipelotrichia</taxon>
        <taxon>Erysipelotrichales</taxon>
        <taxon>Erysipelotrichaceae</taxon>
        <taxon>Erysipelothrix</taxon>
    </lineage>
</organism>
<dbReference type="EMBL" id="CP060715">
    <property type="protein sequence ID" value="QNN61734.1"/>
    <property type="molecule type" value="Genomic_DNA"/>
</dbReference>
<proteinExistence type="inferred from homology"/>
<dbReference type="SMART" id="SM00490">
    <property type="entry name" value="HELICc"/>
    <property type="match status" value="1"/>
</dbReference>
<evidence type="ECO:0000259" key="9">
    <source>
        <dbReference type="PROSITE" id="PS51194"/>
    </source>
</evidence>
<dbReference type="PROSITE" id="PS00039">
    <property type="entry name" value="DEAD_ATP_HELICASE"/>
    <property type="match status" value="1"/>
</dbReference>
<dbReference type="SUPFAM" id="SSF52540">
    <property type="entry name" value="P-loop containing nucleoside triphosphate hydrolases"/>
    <property type="match status" value="1"/>
</dbReference>
<dbReference type="AlphaFoldDB" id="A0A7G9S1K9"/>
<evidence type="ECO:0000256" key="7">
    <source>
        <dbReference type="RuleBase" id="RU000492"/>
    </source>
</evidence>
<evidence type="ECO:0000256" key="2">
    <source>
        <dbReference type="ARBA" id="ARBA00022801"/>
    </source>
</evidence>
<dbReference type="GO" id="GO:0005829">
    <property type="term" value="C:cytosol"/>
    <property type="evidence" value="ECO:0007669"/>
    <property type="project" value="TreeGrafter"/>
</dbReference>
<feature type="domain" description="Helicase C-terminal" evidence="9">
    <location>
        <begin position="228"/>
        <end position="380"/>
    </location>
</feature>
<dbReference type="Gene3D" id="3.30.70.330">
    <property type="match status" value="1"/>
</dbReference>
<evidence type="ECO:0000256" key="5">
    <source>
        <dbReference type="ARBA" id="ARBA00038437"/>
    </source>
</evidence>
<comment type="similarity">
    <text evidence="5 7">Belongs to the DEAD box helicase family.</text>
</comment>
<accession>A0A7G9S1K9</accession>
<evidence type="ECO:0000256" key="1">
    <source>
        <dbReference type="ARBA" id="ARBA00022741"/>
    </source>
</evidence>
<dbReference type="GO" id="GO:0005524">
    <property type="term" value="F:ATP binding"/>
    <property type="evidence" value="ECO:0007669"/>
    <property type="project" value="UniProtKB-KW"/>
</dbReference>
<dbReference type="CDD" id="cd00268">
    <property type="entry name" value="DEADc"/>
    <property type="match status" value="1"/>
</dbReference>
<dbReference type="Gene3D" id="3.40.50.300">
    <property type="entry name" value="P-loop containing nucleotide triphosphate hydrolases"/>
    <property type="match status" value="2"/>
</dbReference>
<dbReference type="InterPro" id="IPR014014">
    <property type="entry name" value="RNA_helicase_DEAD_Q_motif"/>
</dbReference>
<feature type="short sequence motif" description="Q motif" evidence="6">
    <location>
        <begin position="1"/>
        <end position="29"/>
    </location>
</feature>
<evidence type="ECO:0000256" key="4">
    <source>
        <dbReference type="ARBA" id="ARBA00022840"/>
    </source>
</evidence>
<dbReference type="Pfam" id="PF03880">
    <property type="entry name" value="DbpA"/>
    <property type="match status" value="1"/>
</dbReference>
<gene>
    <name evidence="11" type="ORF">H9L01_05090</name>
</gene>
<dbReference type="InterPro" id="IPR027417">
    <property type="entry name" value="P-loop_NTPase"/>
</dbReference>
<dbReference type="Proteomes" id="UP000515928">
    <property type="component" value="Chromosome"/>
</dbReference>
<dbReference type="KEGG" id="eio:H9L01_05090"/>
<dbReference type="InterPro" id="IPR005580">
    <property type="entry name" value="DbpA/CsdA_RNA-bd_dom"/>
</dbReference>
<keyword evidence="2 7" id="KW-0378">Hydrolase</keyword>
<dbReference type="SMART" id="SM00487">
    <property type="entry name" value="DEXDc"/>
    <property type="match status" value="1"/>
</dbReference>
<reference evidence="11 12" key="1">
    <citation type="submission" date="2020-08" db="EMBL/GenBank/DDBJ databases">
        <title>Genome sequence of Erysipelothrix inopinata DSM 15511T.</title>
        <authorList>
            <person name="Hyun D.-W."/>
            <person name="Bae J.-W."/>
        </authorList>
    </citation>
    <scope>NUCLEOTIDE SEQUENCE [LARGE SCALE GENOMIC DNA]</scope>
    <source>
        <strain evidence="11 12">DSM 15511</strain>
    </source>
</reference>
<evidence type="ECO:0000313" key="12">
    <source>
        <dbReference type="Proteomes" id="UP000515928"/>
    </source>
</evidence>
<dbReference type="Pfam" id="PF00271">
    <property type="entry name" value="Helicase_C"/>
    <property type="match status" value="1"/>
</dbReference>
<dbReference type="PROSITE" id="PS51195">
    <property type="entry name" value="Q_MOTIF"/>
    <property type="match status" value="1"/>
</dbReference>